<protein>
    <submittedName>
        <fullName evidence="3">CP family cyanate transporter-like MFS transporter</fullName>
    </submittedName>
</protein>
<accession>A0A839S1Y1</accession>
<proteinExistence type="predicted"/>
<feature type="compositionally biased region" description="Low complexity" evidence="1">
    <location>
        <begin position="11"/>
        <end position="36"/>
    </location>
</feature>
<dbReference type="InterPro" id="IPR052524">
    <property type="entry name" value="MFS_Cyanate_Porter"/>
</dbReference>
<feature type="transmembrane region" description="Helical" evidence="2">
    <location>
        <begin position="253"/>
        <end position="275"/>
    </location>
</feature>
<reference evidence="3 4" key="1">
    <citation type="submission" date="2020-08" db="EMBL/GenBank/DDBJ databases">
        <title>Genomic Encyclopedia of Type Strains, Phase III (KMG-III): the genomes of soil and plant-associated and newly described type strains.</title>
        <authorList>
            <person name="Whitman W."/>
        </authorList>
    </citation>
    <scope>NUCLEOTIDE SEQUENCE [LARGE SCALE GENOMIC DNA]</scope>
    <source>
        <strain evidence="3 4">CECT 8577</strain>
    </source>
</reference>
<dbReference type="Proteomes" id="UP000550714">
    <property type="component" value="Unassembled WGS sequence"/>
</dbReference>
<comment type="caution">
    <text evidence="3">The sequence shown here is derived from an EMBL/GenBank/DDBJ whole genome shotgun (WGS) entry which is preliminary data.</text>
</comment>
<keyword evidence="2" id="KW-0472">Membrane</keyword>
<name>A0A839S1Y1_9PSEU</name>
<feature type="transmembrane region" description="Helical" evidence="2">
    <location>
        <begin position="212"/>
        <end position="232"/>
    </location>
</feature>
<sequence>MASSSMESRAVDSAAAGSDTAAADAADPDTAVAPAASGTGRRRWHGAAGAGAGLLAVAVVLAAMNLRPSVTSVGAILDEVTRTLGASGTWAGALTTMPGLCFALAGFGAPWLARRIGLSAAVATALGVLTGGLVLRVVDGPSVVLAGTFVASAGIALANVLIPVVIKTSFAARVGLMTGVYTAALQTGGALGSSVTPPLTETTGGWRGGLGGWAVLAVVALVLWFAATRGGGLSASHAAQSGEPRRSLLRNRLAWIVTGFFGTQACFAYIMMGWMPQVLIDAGVSRTSAGLLMGLVSLLGLPVSFFVPPLVVARGGLGFWSLALGLLGITGLTGLLLAPAAAPLLWSVLIGLGMAVFSLAITAITLRGRTGTDTASLSGMAQGLGYLLGAAGPFAFGVLHDLTGGWTVPLTMVIAVVTAQLVFGWYAGKERYV</sequence>
<feature type="transmembrane region" description="Helical" evidence="2">
    <location>
        <begin position="174"/>
        <end position="192"/>
    </location>
</feature>
<keyword evidence="2" id="KW-0812">Transmembrane</keyword>
<dbReference type="EMBL" id="JACHWU010000003">
    <property type="protein sequence ID" value="MBB3052091.1"/>
    <property type="molecule type" value="Genomic_DNA"/>
</dbReference>
<keyword evidence="4" id="KW-1185">Reference proteome</keyword>
<feature type="transmembrane region" description="Helical" evidence="2">
    <location>
        <begin position="319"/>
        <end position="338"/>
    </location>
</feature>
<organism evidence="3 4">
    <name type="scientific">Prauserella isguenensis</name>
    <dbReference type="NCBI Taxonomy" id="1470180"/>
    <lineage>
        <taxon>Bacteria</taxon>
        <taxon>Bacillati</taxon>
        <taxon>Actinomycetota</taxon>
        <taxon>Actinomycetes</taxon>
        <taxon>Pseudonocardiales</taxon>
        <taxon>Pseudonocardiaceae</taxon>
        <taxon>Prauserella</taxon>
    </lineage>
</organism>
<dbReference type="GO" id="GO:0022857">
    <property type="term" value="F:transmembrane transporter activity"/>
    <property type="evidence" value="ECO:0007669"/>
    <property type="project" value="InterPro"/>
</dbReference>
<feature type="transmembrane region" description="Helical" evidence="2">
    <location>
        <begin position="344"/>
        <end position="366"/>
    </location>
</feature>
<dbReference type="RefSeq" id="WP_425501127.1">
    <property type="nucleotide sequence ID" value="NZ_JACHWU010000003.1"/>
</dbReference>
<gene>
    <name evidence="3" type="ORF">FHS23_003120</name>
</gene>
<dbReference type="PANTHER" id="PTHR23523">
    <property type="match status" value="1"/>
</dbReference>
<keyword evidence="2" id="KW-1133">Transmembrane helix</keyword>
<dbReference type="PANTHER" id="PTHR23523:SF2">
    <property type="entry name" value="2-NITROIMIDAZOLE TRANSPORTER"/>
    <property type="match status" value="1"/>
</dbReference>
<evidence type="ECO:0000256" key="2">
    <source>
        <dbReference type="SAM" id="Phobius"/>
    </source>
</evidence>
<feature type="transmembrane region" description="Helical" evidence="2">
    <location>
        <begin position="47"/>
        <end position="66"/>
    </location>
</feature>
<feature type="transmembrane region" description="Helical" evidence="2">
    <location>
        <begin position="116"/>
        <end position="137"/>
    </location>
</feature>
<evidence type="ECO:0000313" key="4">
    <source>
        <dbReference type="Proteomes" id="UP000550714"/>
    </source>
</evidence>
<evidence type="ECO:0000313" key="3">
    <source>
        <dbReference type="EMBL" id="MBB3052091.1"/>
    </source>
</evidence>
<feature type="transmembrane region" description="Helical" evidence="2">
    <location>
        <begin position="378"/>
        <end position="400"/>
    </location>
</feature>
<feature type="transmembrane region" description="Helical" evidence="2">
    <location>
        <begin position="287"/>
        <end position="307"/>
    </location>
</feature>
<dbReference type="InterPro" id="IPR036259">
    <property type="entry name" value="MFS_trans_sf"/>
</dbReference>
<evidence type="ECO:0000256" key="1">
    <source>
        <dbReference type="SAM" id="MobiDB-lite"/>
    </source>
</evidence>
<feature type="transmembrane region" description="Helical" evidence="2">
    <location>
        <begin position="86"/>
        <end position="109"/>
    </location>
</feature>
<feature type="transmembrane region" description="Helical" evidence="2">
    <location>
        <begin position="143"/>
        <end position="162"/>
    </location>
</feature>
<dbReference type="SUPFAM" id="SSF103473">
    <property type="entry name" value="MFS general substrate transporter"/>
    <property type="match status" value="1"/>
</dbReference>
<dbReference type="InterPro" id="IPR011701">
    <property type="entry name" value="MFS"/>
</dbReference>
<dbReference type="Pfam" id="PF07690">
    <property type="entry name" value="MFS_1"/>
    <property type="match status" value="1"/>
</dbReference>
<dbReference type="AlphaFoldDB" id="A0A839S1Y1"/>
<dbReference type="Gene3D" id="1.20.1250.20">
    <property type="entry name" value="MFS general substrate transporter like domains"/>
    <property type="match status" value="1"/>
</dbReference>
<feature type="region of interest" description="Disordered" evidence="1">
    <location>
        <begin position="1"/>
        <end position="42"/>
    </location>
</feature>
<feature type="transmembrane region" description="Helical" evidence="2">
    <location>
        <begin position="406"/>
        <end position="427"/>
    </location>
</feature>